<dbReference type="InterPro" id="IPR010372">
    <property type="entry name" value="DNA_pol3_delta_N"/>
</dbReference>
<evidence type="ECO:0000259" key="10">
    <source>
        <dbReference type="Pfam" id="PF21694"/>
    </source>
</evidence>
<organism evidence="11 12">
    <name type="scientific">Clostridium saccharobutylicum DSM 13864</name>
    <dbReference type="NCBI Taxonomy" id="1345695"/>
    <lineage>
        <taxon>Bacteria</taxon>
        <taxon>Bacillati</taxon>
        <taxon>Bacillota</taxon>
        <taxon>Clostridia</taxon>
        <taxon>Eubacteriales</taxon>
        <taxon>Clostridiaceae</taxon>
        <taxon>Clostridium</taxon>
    </lineage>
</organism>
<dbReference type="SUPFAM" id="SSF48019">
    <property type="entry name" value="post-AAA+ oligomerization domain-like"/>
    <property type="match status" value="1"/>
</dbReference>
<dbReference type="Gene3D" id="1.10.8.60">
    <property type="match status" value="1"/>
</dbReference>
<dbReference type="GO" id="GO:0009360">
    <property type="term" value="C:DNA polymerase III complex"/>
    <property type="evidence" value="ECO:0007669"/>
    <property type="project" value="InterPro"/>
</dbReference>
<dbReference type="GO" id="GO:0006261">
    <property type="term" value="P:DNA-templated DNA replication"/>
    <property type="evidence" value="ECO:0007669"/>
    <property type="project" value="TreeGrafter"/>
</dbReference>
<dbReference type="PANTHER" id="PTHR34388:SF1">
    <property type="entry name" value="DNA POLYMERASE III SUBUNIT DELTA"/>
    <property type="match status" value="1"/>
</dbReference>
<evidence type="ECO:0000313" key="12">
    <source>
        <dbReference type="Proteomes" id="UP000017118"/>
    </source>
</evidence>
<dbReference type="NCBIfam" id="TIGR01128">
    <property type="entry name" value="holA"/>
    <property type="match status" value="1"/>
</dbReference>
<dbReference type="GO" id="GO:0003677">
    <property type="term" value="F:DNA binding"/>
    <property type="evidence" value="ECO:0007669"/>
    <property type="project" value="InterPro"/>
</dbReference>
<keyword evidence="3" id="KW-0808">Transferase</keyword>
<evidence type="ECO:0000256" key="5">
    <source>
        <dbReference type="ARBA" id="ARBA00022705"/>
    </source>
</evidence>
<dbReference type="Gene3D" id="3.40.50.300">
    <property type="entry name" value="P-loop containing nucleotide triphosphate hydrolases"/>
    <property type="match status" value="1"/>
</dbReference>
<sequence length="353" mass="41308">MNILERKIDLINYEVYEKEIEKGNIINGYIFCGLDEELIKEGINLIVKKEINDEAKELNLIKIDGMNANFDTIMNACETMPFMSEKKVVLIYRANFLQDKSDSAGTKLYNDIKKYISNIPPYTILVMYYLFKDKRERPNKNKKITALSKFASIVYCDKLKKDRYIKKIGEIFKEKGKAIGRTELIYFSEKVHNNFDIIKREIDKIISYCEDREIKKSDIDLLISSSNEDDIFDLVELIAQRKIDKAIDIAKEILYKSDQHMLMISAIQRHFLRLYEIKLGVLQGKRVENFISELRLPQFVCEKLMGQSSRFTEKQLTELIKLCVSTETKMKSTGIDKTMEMEFLLINTLTVKK</sequence>
<evidence type="ECO:0000256" key="4">
    <source>
        <dbReference type="ARBA" id="ARBA00022695"/>
    </source>
</evidence>
<reference evidence="11 12" key="1">
    <citation type="journal article" date="2013" name="Genome Announc.">
        <title>Complete Genome Sequence of the Solvent Producer Clostridium saccharobutylicum NCP262 (DSM 13864).</title>
        <authorList>
            <person name="Poehlein A."/>
            <person name="Hartwich K."/>
            <person name="Krabben P."/>
            <person name="Ehrenreich A."/>
            <person name="Liebl W."/>
            <person name="Durre P."/>
            <person name="Gottschalk G."/>
            <person name="Daniel R."/>
        </authorList>
    </citation>
    <scope>NUCLEOTIDE SEQUENCE [LARGE SCALE GENOMIC DNA]</scope>
    <source>
        <strain evidence="11">DSM 13864</strain>
    </source>
</reference>
<evidence type="ECO:0000259" key="9">
    <source>
        <dbReference type="Pfam" id="PF06144"/>
    </source>
</evidence>
<dbReference type="InterPro" id="IPR005790">
    <property type="entry name" value="DNA_polIII_delta"/>
</dbReference>
<keyword evidence="12" id="KW-1185">Reference proteome</keyword>
<dbReference type="PATRIC" id="fig|1345695.3.peg.1019"/>
<dbReference type="SUPFAM" id="SSF52540">
    <property type="entry name" value="P-loop containing nucleoside triphosphate hydrolases"/>
    <property type="match status" value="1"/>
</dbReference>
<dbReference type="Proteomes" id="UP000017118">
    <property type="component" value="Chromosome"/>
</dbReference>
<dbReference type="EC" id="2.7.7.7" evidence="1"/>
<dbReference type="InterPro" id="IPR008921">
    <property type="entry name" value="DNA_pol3_clamp-load_cplx_C"/>
</dbReference>
<dbReference type="KEGG" id="csb:CLSA_c10740"/>
<proteinExistence type="inferred from homology"/>
<dbReference type="EMBL" id="CP006721">
    <property type="protein sequence ID" value="AGX42081.1"/>
    <property type="molecule type" value="Genomic_DNA"/>
</dbReference>
<protein>
    <recommendedName>
        <fullName evidence="2">DNA polymerase III subunit delta</fullName>
        <ecNumber evidence="1">2.7.7.7</ecNumber>
    </recommendedName>
</protein>
<evidence type="ECO:0000313" key="11">
    <source>
        <dbReference type="EMBL" id="AGX42081.1"/>
    </source>
</evidence>
<accession>U5MQX9</accession>
<dbReference type="Gene3D" id="1.20.272.10">
    <property type="match status" value="1"/>
</dbReference>
<name>U5MQX9_CLOSA</name>
<keyword evidence="6" id="KW-0239">DNA-directed DNA polymerase</keyword>
<evidence type="ECO:0000256" key="6">
    <source>
        <dbReference type="ARBA" id="ARBA00022932"/>
    </source>
</evidence>
<dbReference type="Pfam" id="PF06144">
    <property type="entry name" value="DNA_pol3_delta"/>
    <property type="match status" value="1"/>
</dbReference>
<comment type="catalytic activity">
    <reaction evidence="8">
        <text>DNA(n) + a 2'-deoxyribonucleoside 5'-triphosphate = DNA(n+1) + diphosphate</text>
        <dbReference type="Rhea" id="RHEA:22508"/>
        <dbReference type="Rhea" id="RHEA-COMP:17339"/>
        <dbReference type="Rhea" id="RHEA-COMP:17340"/>
        <dbReference type="ChEBI" id="CHEBI:33019"/>
        <dbReference type="ChEBI" id="CHEBI:61560"/>
        <dbReference type="ChEBI" id="CHEBI:173112"/>
        <dbReference type="EC" id="2.7.7.7"/>
    </reaction>
</comment>
<evidence type="ECO:0000256" key="1">
    <source>
        <dbReference type="ARBA" id="ARBA00012417"/>
    </source>
</evidence>
<feature type="domain" description="DNA polymerase III delta N-terminal" evidence="9">
    <location>
        <begin position="29"/>
        <end position="155"/>
    </location>
</feature>
<evidence type="ECO:0000256" key="2">
    <source>
        <dbReference type="ARBA" id="ARBA00017703"/>
    </source>
</evidence>
<dbReference type="AlphaFoldDB" id="U5MQX9"/>
<dbReference type="PANTHER" id="PTHR34388">
    <property type="entry name" value="DNA POLYMERASE III SUBUNIT DELTA"/>
    <property type="match status" value="1"/>
</dbReference>
<evidence type="ECO:0000256" key="8">
    <source>
        <dbReference type="ARBA" id="ARBA00049244"/>
    </source>
</evidence>
<comment type="similarity">
    <text evidence="7">Belongs to the DNA polymerase HolA subunit family.</text>
</comment>
<dbReference type="GO" id="GO:0003887">
    <property type="term" value="F:DNA-directed DNA polymerase activity"/>
    <property type="evidence" value="ECO:0007669"/>
    <property type="project" value="UniProtKB-KW"/>
</dbReference>
<keyword evidence="4" id="KW-0548">Nucleotidyltransferase</keyword>
<feature type="domain" description="DNA polymerase III delta subunit-like C-terminal" evidence="10">
    <location>
        <begin position="228"/>
        <end position="347"/>
    </location>
</feature>
<dbReference type="Pfam" id="PF21694">
    <property type="entry name" value="DNA_pol3_delta_C"/>
    <property type="match status" value="1"/>
</dbReference>
<keyword evidence="5" id="KW-0235">DNA replication</keyword>
<gene>
    <name evidence="11" type="ORF">CLSA_c10740</name>
</gene>
<dbReference type="InterPro" id="IPR027417">
    <property type="entry name" value="P-loop_NTPase"/>
</dbReference>
<evidence type="ECO:0000256" key="7">
    <source>
        <dbReference type="ARBA" id="ARBA00034754"/>
    </source>
</evidence>
<evidence type="ECO:0000256" key="3">
    <source>
        <dbReference type="ARBA" id="ARBA00022679"/>
    </source>
</evidence>
<dbReference type="InterPro" id="IPR048466">
    <property type="entry name" value="DNA_pol3_delta-like_C"/>
</dbReference>
<dbReference type="eggNOG" id="COG1466">
    <property type="taxonomic scope" value="Bacteria"/>
</dbReference>
<dbReference type="HOGENOM" id="CLU_044694_2_0_9"/>